<feature type="domain" description="Xylose isomerase-like TIM barrel" evidence="1">
    <location>
        <begin position="24"/>
        <end position="250"/>
    </location>
</feature>
<reference evidence="2 3" key="1">
    <citation type="submission" date="2020-08" db="EMBL/GenBank/DDBJ databases">
        <title>Genomic Encyclopedia of Type Strains, Phase IV (KMG-IV): sequencing the most valuable type-strain genomes for metagenomic binning, comparative biology and taxonomic classification.</title>
        <authorList>
            <person name="Goeker M."/>
        </authorList>
    </citation>
    <scope>NUCLEOTIDE SEQUENCE [LARGE SCALE GENOMIC DNA]</scope>
    <source>
        <strain evidence="2 3">DSM 105074</strain>
    </source>
</reference>
<evidence type="ECO:0000313" key="2">
    <source>
        <dbReference type="EMBL" id="MBB5285805.1"/>
    </source>
</evidence>
<keyword evidence="2" id="KW-0413">Isomerase</keyword>
<dbReference type="PANTHER" id="PTHR12110:SF52">
    <property type="entry name" value="XYLOSE ISOMERASE"/>
    <property type="match status" value="1"/>
</dbReference>
<dbReference type="InterPro" id="IPR050312">
    <property type="entry name" value="IolE/XylAMocC-like"/>
</dbReference>
<accession>A0A840TSD2</accession>
<dbReference type="InterPro" id="IPR036237">
    <property type="entry name" value="Xyl_isomerase-like_sf"/>
</dbReference>
<dbReference type="SUPFAM" id="SSF51658">
    <property type="entry name" value="Xylose isomerase-like"/>
    <property type="match status" value="1"/>
</dbReference>
<protein>
    <submittedName>
        <fullName evidence="2">Sugar phosphate isomerase/epimerase</fullName>
    </submittedName>
</protein>
<organism evidence="2 3">
    <name type="scientific">Rhabdobacter roseus</name>
    <dbReference type="NCBI Taxonomy" id="1655419"/>
    <lineage>
        <taxon>Bacteria</taxon>
        <taxon>Pseudomonadati</taxon>
        <taxon>Bacteroidota</taxon>
        <taxon>Cytophagia</taxon>
        <taxon>Cytophagales</taxon>
        <taxon>Cytophagaceae</taxon>
        <taxon>Rhabdobacter</taxon>
    </lineage>
</organism>
<name>A0A840TSD2_9BACT</name>
<dbReference type="Pfam" id="PF01261">
    <property type="entry name" value="AP_endonuc_2"/>
    <property type="match status" value="1"/>
</dbReference>
<dbReference type="AlphaFoldDB" id="A0A840TSD2"/>
<dbReference type="Proteomes" id="UP000557307">
    <property type="component" value="Unassembled WGS sequence"/>
</dbReference>
<dbReference type="GO" id="GO:0016853">
    <property type="term" value="F:isomerase activity"/>
    <property type="evidence" value="ECO:0007669"/>
    <property type="project" value="UniProtKB-KW"/>
</dbReference>
<dbReference type="RefSeq" id="WP_184176329.1">
    <property type="nucleotide sequence ID" value="NZ_JACHGF010000007.1"/>
</dbReference>
<dbReference type="PANTHER" id="PTHR12110">
    <property type="entry name" value="HYDROXYPYRUVATE ISOMERASE"/>
    <property type="match status" value="1"/>
</dbReference>
<dbReference type="InterPro" id="IPR013022">
    <property type="entry name" value="Xyl_isomerase-like_TIM-brl"/>
</dbReference>
<evidence type="ECO:0000313" key="3">
    <source>
        <dbReference type="Proteomes" id="UP000557307"/>
    </source>
</evidence>
<sequence>MNLDKCCIHTITTKPWSLSEAVDHYAAAGVKGVSVWQNAVENSTHHQAGELIRSHGLDVVSYVRGGFFPHTSTSERAKAIEHNKKLVEETAALGAPLIVLVCGATPGQSLETSRQQIRDGIEAVLPLAEELNVKLAIEPLHPMYAADRSAINTLGQANDMAEAIGSAHVGVAVDVYHLWWDGALETEIARCGANGNLLAYHVCDWKVNTLDMLNDRGLMGEGCIDLKRIGSWVEKAGFDGYHEVEIFSDIYWKMDQSEFLYKVTQAFKAHV</sequence>
<proteinExistence type="predicted"/>
<dbReference type="Gene3D" id="3.20.20.150">
    <property type="entry name" value="Divalent-metal-dependent TIM barrel enzymes"/>
    <property type="match status" value="1"/>
</dbReference>
<evidence type="ECO:0000259" key="1">
    <source>
        <dbReference type="Pfam" id="PF01261"/>
    </source>
</evidence>
<gene>
    <name evidence="2" type="ORF">HNQ92_003965</name>
</gene>
<keyword evidence="3" id="KW-1185">Reference proteome</keyword>
<dbReference type="EMBL" id="JACHGF010000007">
    <property type="protein sequence ID" value="MBB5285805.1"/>
    <property type="molecule type" value="Genomic_DNA"/>
</dbReference>
<comment type="caution">
    <text evidence="2">The sequence shown here is derived from an EMBL/GenBank/DDBJ whole genome shotgun (WGS) entry which is preliminary data.</text>
</comment>